<organism evidence="2 3">
    <name type="scientific">Ancylobacter defluvii</name>
    <dbReference type="NCBI Taxonomy" id="1282440"/>
    <lineage>
        <taxon>Bacteria</taxon>
        <taxon>Pseudomonadati</taxon>
        <taxon>Pseudomonadota</taxon>
        <taxon>Alphaproteobacteria</taxon>
        <taxon>Hyphomicrobiales</taxon>
        <taxon>Xanthobacteraceae</taxon>
        <taxon>Ancylobacter</taxon>
    </lineage>
</organism>
<proteinExistence type="predicted"/>
<dbReference type="SMART" id="SM00507">
    <property type="entry name" value="HNHc"/>
    <property type="match status" value="1"/>
</dbReference>
<evidence type="ECO:0000313" key="2">
    <source>
        <dbReference type="EMBL" id="GLK86670.1"/>
    </source>
</evidence>
<sequence>MARLKTGAARFKIVDRRVAVPKVKQVDAHYETPEHRAWAKAVVARAGGRCQWEGCTRAAPAHRMIADHIVEIKDGGAKLDLANGQCLCVQHNTLKGTQARAARMARRSKA</sequence>
<dbReference type="Proteomes" id="UP001143330">
    <property type="component" value="Unassembled WGS sequence"/>
</dbReference>
<dbReference type="EMBL" id="BSFM01000021">
    <property type="protein sequence ID" value="GLK86670.1"/>
    <property type="molecule type" value="Genomic_DNA"/>
</dbReference>
<dbReference type="AlphaFoldDB" id="A0A9W6JZC8"/>
<evidence type="ECO:0000313" key="3">
    <source>
        <dbReference type="Proteomes" id="UP001143330"/>
    </source>
</evidence>
<keyword evidence="3" id="KW-1185">Reference proteome</keyword>
<protein>
    <recommendedName>
        <fullName evidence="1">HNH nuclease domain-containing protein</fullName>
    </recommendedName>
</protein>
<dbReference type="CDD" id="cd00085">
    <property type="entry name" value="HNHc"/>
    <property type="match status" value="1"/>
</dbReference>
<evidence type="ECO:0000259" key="1">
    <source>
        <dbReference type="SMART" id="SM00507"/>
    </source>
</evidence>
<feature type="domain" description="HNH nuclease" evidence="1">
    <location>
        <begin position="38"/>
        <end position="93"/>
    </location>
</feature>
<dbReference type="Gene3D" id="1.10.30.50">
    <property type="match status" value="1"/>
</dbReference>
<dbReference type="InterPro" id="IPR003615">
    <property type="entry name" value="HNH_nuc"/>
</dbReference>
<reference evidence="2" key="1">
    <citation type="journal article" date="2014" name="Int. J. Syst. Evol. Microbiol.">
        <title>Complete genome sequence of Corynebacterium casei LMG S-19264T (=DSM 44701T), isolated from a smear-ripened cheese.</title>
        <authorList>
            <consortium name="US DOE Joint Genome Institute (JGI-PGF)"/>
            <person name="Walter F."/>
            <person name="Albersmeier A."/>
            <person name="Kalinowski J."/>
            <person name="Ruckert C."/>
        </authorList>
    </citation>
    <scope>NUCLEOTIDE SEQUENCE</scope>
    <source>
        <strain evidence="2">VKM B-2789</strain>
    </source>
</reference>
<comment type="caution">
    <text evidence="2">The sequence shown here is derived from an EMBL/GenBank/DDBJ whole genome shotgun (WGS) entry which is preliminary data.</text>
</comment>
<accession>A0A9W6JZC8</accession>
<reference evidence="2" key="2">
    <citation type="submission" date="2023-01" db="EMBL/GenBank/DDBJ databases">
        <authorList>
            <person name="Sun Q."/>
            <person name="Evtushenko L."/>
        </authorList>
    </citation>
    <scope>NUCLEOTIDE SEQUENCE</scope>
    <source>
        <strain evidence="2">VKM B-2789</strain>
    </source>
</reference>
<name>A0A9W6JZC8_9HYPH</name>
<gene>
    <name evidence="2" type="ORF">GCM10017653_47400</name>
</gene>